<name>A0ABW1AQ83_9RHOO</name>
<dbReference type="PANTHER" id="PTHR20974">
    <property type="entry name" value="UPF0585 PROTEIN CG18661"/>
    <property type="match status" value="1"/>
</dbReference>
<proteinExistence type="predicted"/>
<dbReference type="EMBL" id="JBHSOG010000023">
    <property type="protein sequence ID" value="MFC5769036.1"/>
    <property type="molecule type" value="Genomic_DNA"/>
</dbReference>
<dbReference type="Pfam" id="PF06080">
    <property type="entry name" value="DUF938"/>
    <property type="match status" value="1"/>
</dbReference>
<reference evidence="2" key="1">
    <citation type="journal article" date="2019" name="Int. J. Syst. Evol. Microbiol.">
        <title>The Global Catalogue of Microorganisms (GCM) 10K type strain sequencing project: providing services to taxonomists for standard genome sequencing and annotation.</title>
        <authorList>
            <consortium name="The Broad Institute Genomics Platform"/>
            <consortium name="The Broad Institute Genome Sequencing Center for Infectious Disease"/>
            <person name="Wu L."/>
            <person name="Ma J."/>
        </authorList>
    </citation>
    <scope>NUCLEOTIDE SEQUENCE [LARGE SCALE GENOMIC DNA]</scope>
    <source>
        <strain evidence="2">SHR3</strain>
    </source>
</reference>
<organism evidence="1 2">
    <name type="scientific">Thauera sinica</name>
    <dbReference type="NCBI Taxonomy" id="2665146"/>
    <lineage>
        <taxon>Bacteria</taxon>
        <taxon>Pseudomonadati</taxon>
        <taxon>Pseudomonadota</taxon>
        <taxon>Betaproteobacteria</taxon>
        <taxon>Rhodocyclales</taxon>
        <taxon>Zoogloeaceae</taxon>
        <taxon>Thauera</taxon>
    </lineage>
</organism>
<dbReference type="InterPro" id="IPR010342">
    <property type="entry name" value="DUF938"/>
</dbReference>
<dbReference type="RefSeq" id="WP_096446264.1">
    <property type="nucleotide sequence ID" value="NZ_JBHSOG010000023.1"/>
</dbReference>
<dbReference type="PANTHER" id="PTHR20974:SF0">
    <property type="entry name" value="UPF0585 PROTEIN CG18661"/>
    <property type="match status" value="1"/>
</dbReference>
<sequence length="201" mass="21975">MTEDRRRFAPATERNRDFILPILRRLLPAAGTVLEIGSGTGEHAVYFAGHLPELDWQPTETDEPALESIAAWRAHAGLANVAPPVRLDVRRRPWPVAHAVAVVAINVVHYSPWSSTDALFQGAAEILPAGAVLYLYGPYRRGGRHTAPSNAAFDEWLRGVDPGFGVRDLEAVEAAARAHGFGLEEVIDMPANNLSLVFRRA</sequence>
<gene>
    <name evidence="1" type="ORF">ACFPTN_06590</name>
</gene>
<evidence type="ECO:0000313" key="1">
    <source>
        <dbReference type="EMBL" id="MFC5769036.1"/>
    </source>
</evidence>
<comment type="caution">
    <text evidence="1">The sequence shown here is derived from an EMBL/GenBank/DDBJ whole genome shotgun (WGS) entry which is preliminary data.</text>
</comment>
<protein>
    <submittedName>
        <fullName evidence="1">DUF938 domain-containing protein</fullName>
    </submittedName>
</protein>
<dbReference type="SUPFAM" id="SSF53335">
    <property type="entry name" value="S-adenosyl-L-methionine-dependent methyltransferases"/>
    <property type="match status" value="1"/>
</dbReference>
<keyword evidence="2" id="KW-1185">Reference proteome</keyword>
<dbReference type="Gene3D" id="3.40.50.150">
    <property type="entry name" value="Vaccinia Virus protein VP39"/>
    <property type="match status" value="1"/>
</dbReference>
<dbReference type="InterPro" id="IPR029063">
    <property type="entry name" value="SAM-dependent_MTases_sf"/>
</dbReference>
<accession>A0ABW1AQ83</accession>
<dbReference type="Proteomes" id="UP001595974">
    <property type="component" value="Unassembled WGS sequence"/>
</dbReference>
<evidence type="ECO:0000313" key="2">
    <source>
        <dbReference type="Proteomes" id="UP001595974"/>
    </source>
</evidence>